<dbReference type="Proteomes" id="UP000298218">
    <property type="component" value="Unassembled WGS sequence"/>
</dbReference>
<protein>
    <submittedName>
        <fullName evidence="1">Sortase</fullName>
    </submittedName>
</protein>
<dbReference type="RefSeq" id="WP_134173356.1">
    <property type="nucleotide sequence ID" value="NZ_SODI01000001.1"/>
</dbReference>
<evidence type="ECO:0000313" key="2">
    <source>
        <dbReference type="Proteomes" id="UP000298218"/>
    </source>
</evidence>
<name>A0A4Y8KQC2_9MICO</name>
<organism evidence="1 2">
    <name type="scientific">Cryobacterium psychrophilum</name>
    <dbReference type="NCBI Taxonomy" id="41988"/>
    <lineage>
        <taxon>Bacteria</taxon>
        <taxon>Bacillati</taxon>
        <taxon>Actinomycetota</taxon>
        <taxon>Actinomycetes</taxon>
        <taxon>Micrococcales</taxon>
        <taxon>Microbacteriaceae</taxon>
        <taxon>Cryobacterium</taxon>
    </lineage>
</organism>
<keyword evidence="2" id="KW-1185">Reference proteome</keyword>
<evidence type="ECO:0000313" key="1">
    <source>
        <dbReference type="EMBL" id="TFD80211.1"/>
    </source>
</evidence>
<accession>A0A4Y8KQC2</accession>
<gene>
    <name evidence="1" type="ORF">E3T53_05745</name>
</gene>
<comment type="caution">
    <text evidence="1">The sequence shown here is derived from an EMBL/GenBank/DDBJ whole genome shotgun (WGS) entry which is preliminary data.</text>
</comment>
<dbReference type="AlphaFoldDB" id="A0A4Y8KQC2"/>
<dbReference type="OrthoDB" id="5125447at2"/>
<reference evidence="1 2" key="1">
    <citation type="submission" date="2019-03" db="EMBL/GenBank/DDBJ databases">
        <title>Genomics of glacier-inhabiting Cryobacterium strains.</title>
        <authorList>
            <person name="Liu Q."/>
            <person name="Xin Y.-H."/>
        </authorList>
    </citation>
    <scope>NUCLEOTIDE SEQUENCE [LARGE SCALE GENOMIC DNA]</scope>
    <source>
        <strain evidence="1 2">CGMCC 1.4292</strain>
    </source>
</reference>
<dbReference type="EMBL" id="SOHQ01000017">
    <property type="protein sequence ID" value="TFD80211.1"/>
    <property type="molecule type" value="Genomic_DNA"/>
</dbReference>
<proteinExistence type="predicted"/>
<sequence>MGKKTFAAIALAVLAVFAVPAAANAAGYVPASDVSVSGSATASSTVTVDVEEGPFLLGEEVNLSVDGAGTAVRSTFKAATVSLVKTASATGAATVNVTLPTDATGTYAVTATGLTSGNVATAAITVVAADVGAAANAAGDLASTGYPTPVAAIWAAAGALLLGVALVAVLTLLRRQRATAY</sequence>